<dbReference type="SUPFAM" id="SSF53474">
    <property type="entry name" value="alpha/beta-Hydrolases"/>
    <property type="match status" value="1"/>
</dbReference>
<protein>
    <recommendedName>
        <fullName evidence="2">Peptidase S9 prolyl oligopeptidase catalytic domain-containing protein</fullName>
    </recommendedName>
</protein>
<dbReference type="EMBL" id="JPIU01000037">
    <property type="protein sequence ID" value="KIO45560.1"/>
    <property type="molecule type" value="Genomic_DNA"/>
</dbReference>
<evidence type="ECO:0000313" key="4">
    <source>
        <dbReference type="Proteomes" id="UP000031980"/>
    </source>
</evidence>
<sequence>MKKLLLFVWVIFSFQVQGQIIREWMSLPPIPVEMPAFHDQKNGNNQSFTPVSLLEFSTLSVENLTPVPEGIEQGTKDFQWRRSDAVDGKVRYSSRGKKPSIVYNAVYMANTEWMDGSMTFHFSTPAEVFIDGEKVLTYEACNEEEENVPKEIRRNWIPGKHTIIVKSLVLPNSPQTLFSASFKAGDEFKNIPVEFTLSPMRGKNIYDVLNGTRIGDIQTSPSGKYLLLSETEIIKGKSSRITYLYRLTNKEIIYSFYGKETTDITWVPGQDKLSFLIPEGKGHSLYTYDPETRRQECLIKADRSISGYRWSPDRTYLLYYQSENYSEKEWELRKIEGMEDRQPNYRTRYFLCKYDFKSGIHSRLTWGNQTTSIMDISHDGKQVVITTNRPDYNEYPYSKQSVYLMDIPSNQIDTLWQDRPVSIYCSFSPDDKQLLVSGGANAFGNTGVNIRKGQIVNEYDTQLFIYDLETHRVDPITKYFNPSVSTSYWHKDGSIYIIAGDTDYIHLFRYRNGKIEKIDCPGDVIQRLSLPQQGDLAVYTASDQSYPTRVYTLNLTDLSTQLWDNPAEEQYKNIVFGKVKDWDYQYKRGTTIDGRYYLPADFDPSKKYPMIVYYYGGTSPVERTFGGRWPFNLYAANGYVVYVMQPSGATGFGQEFSARHQNNWGIITADEIIACTKAFLKAHPFIDPQRVGCMGASYGGFTTMLLQTRTDIFACAISHAGISSISSYWGEGYWGYSYSTQAAAYSFPWNRKDIYVDQSPLFNADKVKKPILLLHGTADVNVPTGESIQFYTALKLLGKEVDLVLINNADHAVVDYDQRILWNNTILSYFAKYLKGQPAWWENMYKNKNL</sequence>
<proteinExistence type="predicted"/>
<dbReference type="PANTHER" id="PTHR42776:SF4">
    <property type="entry name" value="ACYLAMINO-ACID-RELEASING ENZYME"/>
    <property type="match status" value="1"/>
</dbReference>
<reference evidence="3 4" key="1">
    <citation type="submission" date="2014-07" db="EMBL/GenBank/DDBJ databases">
        <title>Porphyromonadaceae bacterium OUH 308042 = ATCC BAA-2681 = DSM 28342 draft genome.</title>
        <authorList>
            <person name="Sydenham T.V."/>
            <person name="Hasman H."/>
            <person name="Justensen U.S."/>
        </authorList>
    </citation>
    <scope>NUCLEOTIDE SEQUENCE [LARGE SCALE GENOMIC DNA]</scope>
    <source>
        <strain evidence="3 4">OUH 308042</strain>
    </source>
</reference>
<dbReference type="OrthoDB" id="9812921at2"/>
<comment type="caution">
    <text evidence="3">The sequence shown here is derived from an EMBL/GenBank/DDBJ whole genome shotgun (WGS) entry which is preliminary data.</text>
</comment>
<dbReference type="InterPro" id="IPR011042">
    <property type="entry name" value="6-blade_b-propeller_TolB-like"/>
</dbReference>
<dbReference type="GO" id="GO:0004252">
    <property type="term" value="F:serine-type endopeptidase activity"/>
    <property type="evidence" value="ECO:0007669"/>
    <property type="project" value="TreeGrafter"/>
</dbReference>
<dbReference type="Pfam" id="PF00326">
    <property type="entry name" value="Peptidase_S9"/>
    <property type="match status" value="1"/>
</dbReference>
<evidence type="ECO:0000259" key="2">
    <source>
        <dbReference type="Pfam" id="PF00326"/>
    </source>
</evidence>
<dbReference type="Proteomes" id="UP000031980">
    <property type="component" value="Unassembled WGS sequence"/>
</dbReference>
<evidence type="ECO:0000256" key="1">
    <source>
        <dbReference type="ARBA" id="ARBA00022801"/>
    </source>
</evidence>
<feature type="domain" description="Peptidase S9 prolyl oligopeptidase catalytic" evidence="2">
    <location>
        <begin position="629"/>
        <end position="836"/>
    </location>
</feature>
<dbReference type="RefSeq" id="WP_041504893.1">
    <property type="nucleotide sequence ID" value="NZ_JPIU01000037.1"/>
</dbReference>
<dbReference type="AlphaFoldDB" id="A0A0C3R6G2"/>
<dbReference type="InterPro" id="IPR029058">
    <property type="entry name" value="AB_hydrolase_fold"/>
</dbReference>
<keyword evidence="1" id="KW-0378">Hydrolase</keyword>
<dbReference type="InterPro" id="IPR001375">
    <property type="entry name" value="Peptidase_S9_cat"/>
</dbReference>
<name>A0A0C3R6G2_9PORP</name>
<keyword evidence="4" id="KW-1185">Reference proteome</keyword>
<dbReference type="Gene3D" id="3.40.50.1820">
    <property type="entry name" value="alpha/beta hydrolase"/>
    <property type="match status" value="1"/>
</dbReference>
<dbReference type="Gene3D" id="2.120.10.30">
    <property type="entry name" value="TolB, C-terminal domain"/>
    <property type="match status" value="1"/>
</dbReference>
<organism evidence="3 4">
    <name type="scientific">Sanguibacteroides justesenii</name>
    <dbReference type="NCBI Taxonomy" id="1547597"/>
    <lineage>
        <taxon>Bacteria</taxon>
        <taxon>Pseudomonadati</taxon>
        <taxon>Bacteroidota</taxon>
        <taxon>Bacteroidia</taxon>
        <taxon>Bacteroidales</taxon>
        <taxon>Porphyromonadaceae</taxon>
        <taxon>Sanguibacteroides</taxon>
    </lineage>
</organism>
<dbReference type="GO" id="GO:0006508">
    <property type="term" value="P:proteolysis"/>
    <property type="evidence" value="ECO:0007669"/>
    <property type="project" value="InterPro"/>
</dbReference>
<evidence type="ECO:0000313" key="3">
    <source>
        <dbReference type="EMBL" id="KIO45560.1"/>
    </source>
</evidence>
<dbReference type="PANTHER" id="PTHR42776">
    <property type="entry name" value="SERINE PEPTIDASE S9 FAMILY MEMBER"/>
    <property type="match status" value="1"/>
</dbReference>
<gene>
    <name evidence="3" type="ORF">BA92_03580</name>
</gene>
<accession>A0A0C3R6G2</accession>
<dbReference type="SUPFAM" id="SSF82171">
    <property type="entry name" value="DPP6 N-terminal domain-like"/>
    <property type="match status" value="1"/>
</dbReference>